<feature type="region of interest" description="Disordered" evidence="1">
    <location>
        <begin position="1"/>
        <end position="63"/>
    </location>
</feature>
<keyword evidence="3" id="KW-1185">Reference proteome</keyword>
<feature type="compositionally biased region" description="Basic and acidic residues" evidence="1">
    <location>
        <begin position="1"/>
        <end position="17"/>
    </location>
</feature>
<name>A0AA38GR09_TAXCH</name>
<sequence>MHAQVGKEKLVNRDISRGSRQKSVLENAHRTAALSRAAVSSLKVKNPKKEGKKGKTKGAGAKRGMRDVNAYSEGFSGSRTPCEETCIIIGALVTLFWQYSTLQFW</sequence>
<dbReference type="Proteomes" id="UP000824469">
    <property type="component" value="Unassembled WGS sequence"/>
</dbReference>
<protein>
    <submittedName>
        <fullName evidence="2">Uncharacterized protein</fullName>
    </submittedName>
</protein>
<dbReference type="EMBL" id="JAHRHJ020000002">
    <property type="protein sequence ID" value="KAH9327059.1"/>
    <property type="molecule type" value="Genomic_DNA"/>
</dbReference>
<evidence type="ECO:0000256" key="1">
    <source>
        <dbReference type="SAM" id="MobiDB-lite"/>
    </source>
</evidence>
<comment type="caution">
    <text evidence="2">The sequence shown here is derived from an EMBL/GenBank/DDBJ whole genome shotgun (WGS) entry which is preliminary data.</text>
</comment>
<gene>
    <name evidence="2" type="ORF">KI387_007237</name>
</gene>
<organism evidence="2 3">
    <name type="scientific">Taxus chinensis</name>
    <name type="common">Chinese yew</name>
    <name type="synonym">Taxus wallichiana var. chinensis</name>
    <dbReference type="NCBI Taxonomy" id="29808"/>
    <lineage>
        <taxon>Eukaryota</taxon>
        <taxon>Viridiplantae</taxon>
        <taxon>Streptophyta</taxon>
        <taxon>Embryophyta</taxon>
        <taxon>Tracheophyta</taxon>
        <taxon>Spermatophyta</taxon>
        <taxon>Pinopsida</taxon>
        <taxon>Pinidae</taxon>
        <taxon>Conifers II</taxon>
        <taxon>Cupressales</taxon>
        <taxon>Taxaceae</taxon>
        <taxon>Taxus</taxon>
    </lineage>
</organism>
<accession>A0AA38GR09</accession>
<reference evidence="2 3" key="1">
    <citation type="journal article" date="2021" name="Nat. Plants">
        <title>The Taxus genome provides insights into paclitaxel biosynthesis.</title>
        <authorList>
            <person name="Xiong X."/>
            <person name="Gou J."/>
            <person name="Liao Q."/>
            <person name="Li Y."/>
            <person name="Zhou Q."/>
            <person name="Bi G."/>
            <person name="Li C."/>
            <person name="Du R."/>
            <person name="Wang X."/>
            <person name="Sun T."/>
            <person name="Guo L."/>
            <person name="Liang H."/>
            <person name="Lu P."/>
            <person name="Wu Y."/>
            <person name="Zhang Z."/>
            <person name="Ro D.K."/>
            <person name="Shang Y."/>
            <person name="Huang S."/>
            <person name="Yan J."/>
        </authorList>
    </citation>
    <scope>NUCLEOTIDE SEQUENCE [LARGE SCALE GENOMIC DNA]</scope>
    <source>
        <strain evidence="2">Ta-2019</strain>
    </source>
</reference>
<evidence type="ECO:0000313" key="3">
    <source>
        <dbReference type="Proteomes" id="UP000824469"/>
    </source>
</evidence>
<proteinExistence type="predicted"/>
<evidence type="ECO:0000313" key="2">
    <source>
        <dbReference type="EMBL" id="KAH9327059.1"/>
    </source>
</evidence>
<feature type="non-terminal residue" evidence="2">
    <location>
        <position position="105"/>
    </location>
</feature>
<dbReference type="AlphaFoldDB" id="A0AA38GR09"/>